<dbReference type="Pfam" id="PF01663">
    <property type="entry name" value="Phosphodiest"/>
    <property type="match status" value="2"/>
</dbReference>
<evidence type="ECO:0000313" key="1">
    <source>
        <dbReference type="EMBL" id="TMQ67023.1"/>
    </source>
</evidence>
<organism evidence="1 2">
    <name type="scientific">Eiseniibacteriota bacterium</name>
    <dbReference type="NCBI Taxonomy" id="2212470"/>
    <lineage>
        <taxon>Bacteria</taxon>
        <taxon>Candidatus Eiseniibacteriota</taxon>
    </lineage>
</organism>
<protein>
    <submittedName>
        <fullName evidence="1">Phosphodiesterase</fullName>
    </submittedName>
</protein>
<proteinExistence type="predicted"/>
<dbReference type="InterPro" id="IPR002591">
    <property type="entry name" value="Phosphodiest/P_Trfase"/>
</dbReference>
<dbReference type="Gene3D" id="3.40.720.10">
    <property type="entry name" value="Alkaline Phosphatase, subunit A"/>
    <property type="match status" value="2"/>
</dbReference>
<dbReference type="InterPro" id="IPR017850">
    <property type="entry name" value="Alkaline_phosphatase_core_sf"/>
</dbReference>
<reference evidence="1 2" key="1">
    <citation type="journal article" date="2019" name="Nat. Microbiol.">
        <title>Mediterranean grassland soil C-N compound turnover is dependent on rainfall and depth, and is mediated by genomically divergent microorganisms.</title>
        <authorList>
            <person name="Diamond S."/>
            <person name="Andeer P.F."/>
            <person name="Li Z."/>
            <person name="Crits-Christoph A."/>
            <person name="Burstein D."/>
            <person name="Anantharaman K."/>
            <person name="Lane K.R."/>
            <person name="Thomas B.C."/>
            <person name="Pan C."/>
            <person name="Northen T.R."/>
            <person name="Banfield J.F."/>
        </authorList>
    </citation>
    <scope>NUCLEOTIDE SEQUENCE [LARGE SCALE GENOMIC DNA]</scope>
    <source>
        <strain evidence="1">WS_9</strain>
    </source>
</reference>
<dbReference type="AlphaFoldDB" id="A0A538TTR8"/>
<dbReference type="Proteomes" id="UP000317691">
    <property type="component" value="Unassembled WGS sequence"/>
</dbReference>
<accession>A0A538TTR8</accession>
<dbReference type="SUPFAM" id="SSF53649">
    <property type="entry name" value="Alkaline phosphatase-like"/>
    <property type="match status" value="1"/>
</dbReference>
<dbReference type="EMBL" id="VBOZ01000005">
    <property type="protein sequence ID" value="TMQ67023.1"/>
    <property type="molecule type" value="Genomic_DNA"/>
</dbReference>
<evidence type="ECO:0000313" key="2">
    <source>
        <dbReference type="Proteomes" id="UP000317691"/>
    </source>
</evidence>
<comment type="caution">
    <text evidence="1">The sequence shown here is derived from an EMBL/GenBank/DDBJ whole genome shotgun (WGS) entry which is preliminary data.</text>
</comment>
<sequence>MPLSDPRSGPMRMVGPVALLAALASIALSDIPIPAEPHERVYILGFDGMDPVMADRLIAEGKLPNLAWMKEHGAMRRLQTTNPAQSPVAWSAFSTGMNPGKTRIFDFLRRNPATYYPDFSTVTIQRGKFAFGFLPMRAPKITNNREGTTFWQIASGHGVRTAVLEAPINFPPERLQNGVLLSGLGVPDIRGTMGTFSFWATNATGVGDTEMGGKIARLRVDASGRAGSVIHGPRNPLASRDAEGRIPDVTLPVQFQRLRGARPGEAGSVKIGVQGRVRIVRQGEWSDWYPIGFTVAPMITLHGIARFHVVEAFPELRIYLSPINFDPRRPPVPISTPPAYSADLAGRNGLYKTLGWPEDTWALNEEAIDERVFLEDLNFTFDRQRALVFDALDQMNPDLFVSVFQSTDKVQHMFWRLIDPQHPMYNRRLAALYGDAIDRVYMRADSLVGSLLERCKDGRTTLLVVSDHGFSSFRKAVNINTWLVRNGYMTLSRQDPVRDRNLEDLFGRGTFWPNVDWPKTRAYALALGQIYVNLKGRERYGAVAPGAEYDSLRKEITRRFSALRDPDTGEQVVRKVYAREEIYKGPYFSEAPDLVVGFERGYRVSWQTSLGGIPPRIIEPNERRWSADHCSVDPSQVPGVLFSSRPIGSADAHIIDLAPTVLRRLGIAPAADMDGRDLGIR</sequence>
<name>A0A538TTR8_UNCEI</name>
<gene>
    <name evidence="1" type="ORF">E6K79_00905</name>
</gene>